<evidence type="ECO:0000313" key="1">
    <source>
        <dbReference type="EMBL" id="MBB4236058.1"/>
    </source>
</evidence>
<gene>
    <name evidence="1" type="ORF">GGD57_002633</name>
</gene>
<dbReference type="EMBL" id="JACIFY010000008">
    <property type="protein sequence ID" value="MBB4236058.1"/>
    <property type="molecule type" value="Genomic_DNA"/>
</dbReference>
<comment type="caution">
    <text evidence="1">The sequence shown here is derived from an EMBL/GenBank/DDBJ whole genome shotgun (WGS) entry which is preliminary data.</text>
</comment>
<dbReference type="Proteomes" id="UP000540909">
    <property type="component" value="Unassembled WGS sequence"/>
</dbReference>
<reference evidence="1 2" key="1">
    <citation type="submission" date="2020-08" db="EMBL/GenBank/DDBJ databases">
        <title>Genomic Encyclopedia of Type Strains, Phase IV (KMG-V): Genome sequencing to study the core and pangenomes of soil and plant-associated prokaryotes.</title>
        <authorList>
            <person name="Whitman W."/>
        </authorList>
    </citation>
    <scope>NUCLEOTIDE SEQUENCE [LARGE SCALE GENOMIC DNA]</scope>
    <source>
        <strain evidence="1 2">SEMIA 4089</strain>
    </source>
</reference>
<evidence type="ECO:0000313" key="2">
    <source>
        <dbReference type="Proteomes" id="UP000540909"/>
    </source>
</evidence>
<proteinExistence type="predicted"/>
<name>A0A7W6R3C7_9HYPH</name>
<sequence length="69" mass="7317">MCKPNGKTGISAACPRRGDCRGCPMLLSAMAEEGSASRHDALVKEIRPQPAPVLVETCLKSGNPIRPKN</sequence>
<accession>A0A7W6R3C7</accession>
<dbReference type="AlphaFoldDB" id="A0A7W6R3C7"/>
<protein>
    <submittedName>
        <fullName evidence="1">Uncharacterized protein</fullName>
    </submittedName>
</protein>
<organism evidence="1 2">
    <name type="scientific">Rhizobium esperanzae</name>
    <dbReference type="NCBI Taxonomy" id="1967781"/>
    <lineage>
        <taxon>Bacteria</taxon>
        <taxon>Pseudomonadati</taxon>
        <taxon>Pseudomonadota</taxon>
        <taxon>Alphaproteobacteria</taxon>
        <taxon>Hyphomicrobiales</taxon>
        <taxon>Rhizobiaceae</taxon>
        <taxon>Rhizobium/Agrobacterium group</taxon>
        <taxon>Rhizobium</taxon>
    </lineage>
</organism>